<comment type="caution">
    <text evidence="1">The sequence shown here is derived from an EMBL/GenBank/DDBJ whole genome shotgun (WGS) entry which is preliminary data.</text>
</comment>
<evidence type="ECO:0000313" key="1">
    <source>
        <dbReference type="EMBL" id="CAG8577507.1"/>
    </source>
</evidence>
<dbReference type="AlphaFoldDB" id="A0A9N9BVJ3"/>
<proteinExistence type="predicted"/>
<dbReference type="EMBL" id="CAJVPI010000854">
    <property type="protein sequence ID" value="CAG8577507.1"/>
    <property type="molecule type" value="Genomic_DNA"/>
</dbReference>
<reference evidence="1" key="1">
    <citation type="submission" date="2021-06" db="EMBL/GenBank/DDBJ databases">
        <authorList>
            <person name="Kallberg Y."/>
            <person name="Tangrot J."/>
            <person name="Rosling A."/>
        </authorList>
    </citation>
    <scope>NUCLEOTIDE SEQUENCE</scope>
    <source>
        <strain evidence="1">BR232B</strain>
    </source>
</reference>
<organism evidence="1 2">
    <name type="scientific">Paraglomus brasilianum</name>
    <dbReference type="NCBI Taxonomy" id="144538"/>
    <lineage>
        <taxon>Eukaryota</taxon>
        <taxon>Fungi</taxon>
        <taxon>Fungi incertae sedis</taxon>
        <taxon>Mucoromycota</taxon>
        <taxon>Glomeromycotina</taxon>
        <taxon>Glomeromycetes</taxon>
        <taxon>Paraglomerales</taxon>
        <taxon>Paraglomeraceae</taxon>
        <taxon>Paraglomus</taxon>
    </lineage>
</organism>
<name>A0A9N9BVJ3_9GLOM</name>
<gene>
    <name evidence="1" type="ORF">PBRASI_LOCUS6439</name>
</gene>
<evidence type="ECO:0000313" key="2">
    <source>
        <dbReference type="Proteomes" id="UP000789739"/>
    </source>
</evidence>
<keyword evidence="2" id="KW-1185">Reference proteome</keyword>
<sequence>MVAVPNIVAKNPPNSYAAEDSQRSQASPLLKYGYADSRPSGVFVSDRARGYRNPFGNYFDDVAGSE</sequence>
<protein>
    <submittedName>
        <fullName evidence="1">1328_t:CDS:1</fullName>
    </submittedName>
</protein>
<dbReference type="Proteomes" id="UP000789739">
    <property type="component" value="Unassembled WGS sequence"/>
</dbReference>
<accession>A0A9N9BVJ3</accession>